<dbReference type="AlphaFoldDB" id="A0A067N262"/>
<dbReference type="InParanoid" id="A0A067N262"/>
<reference evidence="3" key="1">
    <citation type="journal article" date="2014" name="Proc. Natl. Acad. Sci. U.S.A.">
        <title>Extensive sampling of basidiomycete genomes demonstrates inadequacy of the white-rot/brown-rot paradigm for wood decay fungi.</title>
        <authorList>
            <person name="Riley R."/>
            <person name="Salamov A.A."/>
            <person name="Brown D.W."/>
            <person name="Nagy L.G."/>
            <person name="Floudas D."/>
            <person name="Held B.W."/>
            <person name="Levasseur A."/>
            <person name="Lombard V."/>
            <person name="Morin E."/>
            <person name="Otillar R."/>
            <person name="Lindquist E.A."/>
            <person name="Sun H."/>
            <person name="LaButti K.M."/>
            <person name="Schmutz J."/>
            <person name="Jabbour D."/>
            <person name="Luo H."/>
            <person name="Baker S.E."/>
            <person name="Pisabarro A.G."/>
            <person name="Walton J.D."/>
            <person name="Blanchette R.A."/>
            <person name="Henrissat B."/>
            <person name="Martin F."/>
            <person name="Cullen D."/>
            <person name="Hibbett D.S."/>
            <person name="Grigoriev I.V."/>
        </authorList>
    </citation>
    <scope>NUCLEOTIDE SEQUENCE [LARGE SCALE GENOMIC DNA]</scope>
    <source>
        <strain evidence="3">FD-172 SS1</strain>
    </source>
</reference>
<feature type="compositionally biased region" description="Polar residues" evidence="1">
    <location>
        <begin position="13"/>
        <end position="23"/>
    </location>
</feature>
<gene>
    <name evidence="2" type="ORF">BOTBODRAFT_50456</name>
</gene>
<evidence type="ECO:0000313" key="3">
    <source>
        <dbReference type="Proteomes" id="UP000027195"/>
    </source>
</evidence>
<dbReference type="HOGENOM" id="CLU_2359424_0_0_1"/>
<evidence type="ECO:0000256" key="1">
    <source>
        <dbReference type="SAM" id="MobiDB-lite"/>
    </source>
</evidence>
<sequence length="96" mass="10694">MVIVTRGNRNRSTHIATSPATLQDPSPPLCHCLRNLSTIASSLIPREPIATTASRSPVYCARQKRVEHCEEVDQVGSLLRRVEFPNFQTYHGSHQG</sequence>
<organism evidence="2 3">
    <name type="scientific">Botryobasidium botryosum (strain FD-172 SS1)</name>
    <dbReference type="NCBI Taxonomy" id="930990"/>
    <lineage>
        <taxon>Eukaryota</taxon>
        <taxon>Fungi</taxon>
        <taxon>Dikarya</taxon>
        <taxon>Basidiomycota</taxon>
        <taxon>Agaricomycotina</taxon>
        <taxon>Agaricomycetes</taxon>
        <taxon>Cantharellales</taxon>
        <taxon>Botryobasidiaceae</taxon>
        <taxon>Botryobasidium</taxon>
    </lineage>
</organism>
<proteinExistence type="predicted"/>
<accession>A0A067N262</accession>
<evidence type="ECO:0000313" key="2">
    <source>
        <dbReference type="EMBL" id="KDQ21934.1"/>
    </source>
</evidence>
<dbReference type="EMBL" id="KL198016">
    <property type="protein sequence ID" value="KDQ21934.1"/>
    <property type="molecule type" value="Genomic_DNA"/>
</dbReference>
<protein>
    <submittedName>
        <fullName evidence="2">Uncharacterized protein</fullName>
    </submittedName>
</protein>
<dbReference type="Proteomes" id="UP000027195">
    <property type="component" value="Unassembled WGS sequence"/>
</dbReference>
<feature type="region of interest" description="Disordered" evidence="1">
    <location>
        <begin position="1"/>
        <end position="23"/>
    </location>
</feature>
<name>A0A067N262_BOTB1</name>
<keyword evidence="3" id="KW-1185">Reference proteome</keyword>